<dbReference type="AlphaFoldDB" id="A0A2U1ZSH9"/>
<dbReference type="InterPro" id="IPR004843">
    <property type="entry name" value="Calcineurin-like_PHP"/>
</dbReference>
<dbReference type="InterPro" id="IPR006179">
    <property type="entry name" value="5_nucleotidase/apyrase"/>
</dbReference>
<feature type="transmembrane region" description="Helical" evidence="4">
    <location>
        <begin position="659"/>
        <end position="677"/>
    </location>
</feature>
<keyword evidence="1 2" id="KW-0732">Signal</keyword>
<dbReference type="GO" id="GO:0009166">
    <property type="term" value="P:nucleotide catabolic process"/>
    <property type="evidence" value="ECO:0007669"/>
    <property type="project" value="InterPro"/>
</dbReference>
<comment type="caution">
    <text evidence="7">The sequence shown here is derived from an EMBL/GenBank/DDBJ whole genome shotgun (WGS) entry which is preliminary data.</text>
</comment>
<accession>A0A2U1ZSH9</accession>
<feature type="domain" description="5'-Nucleotidase C-terminal" evidence="6">
    <location>
        <begin position="373"/>
        <end position="558"/>
    </location>
</feature>
<dbReference type="InterPro" id="IPR029052">
    <property type="entry name" value="Metallo-depent_PP-like"/>
</dbReference>
<protein>
    <submittedName>
        <fullName evidence="7">Bifunctional metallophosphatase/5'-nucleotidase</fullName>
    </submittedName>
</protein>
<sequence>MPTRRSIAVGVATLGAAALALPAAAVPTDPPAPPAEAVELTLLATTDVHGHVRDWNYFTNAPFPPTDSLGLARASTAIQQIREAKGADSVVVVDNGDAIQGTPLTYLYGYGDNRQQVLDGTTTHPMATAFNTVGYDAGTVGNHEYNYDLDLLDAYERDVDMPVLGANVIDVATGAPYHAPYELIERTIDGQDVTIGVIGLVTPGVRVWDEQYVDGKLEFQDMVTAAKQWVPVVADQADVVVVLAHTGQGTVPDEGYDPAALHEDVAGNIARQVPGIDVLVAGHSHRDLPETVVTNVDGEQTLITQPNYWARGITETTLTLLPDAEGSFDVDWAGTAPTVTPHYGKDGYAEDPDVVAAIEEQHASTVTYVNTPVATSTQALPAERSRYEDTAIIDFINHVQQTTVEAALEGTEHADKRVISQASPFSRTALFPEGEVTIRDIAGLYIYENTLRAVELTGAQVREYLEHSARYFVQTERGATFDPETGTNAVYGGDRAIPDYAYDVLSGVTYTIDVSEPVGSRIKALAYPDGAPVGDADTLVMAVNNYRQTGGSGYPHVADAPVVYDGLLEIRQLLIDWAGERGVIDPAEFFVPSWWLTTAYEAPVETPDPTEEPTVDPTTDPTTDPTSTAPTTDPTSSDSPTAGGPSRGDLADTGADLTAAWAALGLLVAGGATVLIARRHRARA</sequence>
<dbReference type="GO" id="GO:0016788">
    <property type="term" value="F:hydrolase activity, acting on ester bonds"/>
    <property type="evidence" value="ECO:0007669"/>
    <property type="project" value="InterPro"/>
</dbReference>
<dbReference type="GO" id="GO:0046872">
    <property type="term" value="F:metal ion binding"/>
    <property type="evidence" value="ECO:0007669"/>
    <property type="project" value="InterPro"/>
</dbReference>
<evidence type="ECO:0000313" key="8">
    <source>
        <dbReference type="Proteomes" id="UP000245166"/>
    </source>
</evidence>
<evidence type="ECO:0000259" key="5">
    <source>
        <dbReference type="Pfam" id="PF00149"/>
    </source>
</evidence>
<feature type="domain" description="Calcineurin-like phosphoesterase" evidence="5">
    <location>
        <begin position="41"/>
        <end position="286"/>
    </location>
</feature>
<keyword evidence="2" id="KW-0378">Hydrolase</keyword>
<dbReference type="PRINTS" id="PR01607">
    <property type="entry name" value="APYRASEFAMLY"/>
</dbReference>
<keyword evidence="8" id="KW-1185">Reference proteome</keyword>
<feature type="region of interest" description="Disordered" evidence="3">
    <location>
        <begin position="604"/>
        <end position="651"/>
    </location>
</feature>
<evidence type="ECO:0000256" key="2">
    <source>
        <dbReference type="RuleBase" id="RU362119"/>
    </source>
</evidence>
<name>A0A2U1ZSH9_9MICO</name>
<keyword evidence="4" id="KW-0472">Membrane</keyword>
<feature type="signal peptide" evidence="2">
    <location>
        <begin position="1"/>
        <end position="25"/>
    </location>
</feature>
<evidence type="ECO:0000256" key="1">
    <source>
        <dbReference type="ARBA" id="ARBA00022729"/>
    </source>
</evidence>
<proteinExistence type="inferred from homology"/>
<gene>
    <name evidence="7" type="ORF">C8046_03825</name>
</gene>
<dbReference type="SUPFAM" id="SSF55816">
    <property type="entry name" value="5'-nucleotidase (syn. UDP-sugar hydrolase), C-terminal domain"/>
    <property type="match status" value="1"/>
</dbReference>
<evidence type="ECO:0000256" key="4">
    <source>
        <dbReference type="SAM" id="Phobius"/>
    </source>
</evidence>
<keyword evidence="4" id="KW-1133">Transmembrane helix</keyword>
<dbReference type="Pfam" id="PF02872">
    <property type="entry name" value="5_nucleotid_C"/>
    <property type="match status" value="1"/>
</dbReference>
<evidence type="ECO:0000256" key="3">
    <source>
        <dbReference type="SAM" id="MobiDB-lite"/>
    </source>
</evidence>
<evidence type="ECO:0000313" key="7">
    <source>
        <dbReference type="EMBL" id="PWD49939.1"/>
    </source>
</evidence>
<dbReference type="PROSITE" id="PS00785">
    <property type="entry name" value="5_NUCLEOTIDASE_1"/>
    <property type="match status" value="1"/>
</dbReference>
<dbReference type="SUPFAM" id="SSF56300">
    <property type="entry name" value="Metallo-dependent phosphatases"/>
    <property type="match status" value="1"/>
</dbReference>
<dbReference type="PANTHER" id="PTHR11575:SF6">
    <property type="entry name" value="2',3'-CYCLIC-NUCLEOTIDE 2'-PHOSPHODIESTERASE_3'-NUCLEOTIDASE"/>
    <property type="match status" value="1"/>
</dbReference>
<comment type="similarity">
    <text evidence="2">Belongs to the 5'-nucleotidase family.</text>
</comment>
<dbReference type="OrthoDB" id="1016457at2"/>
<dbReference type="GO" id="GO:0000166">
    <property type="term" value="F:nucleotide binding"/>
    <property type="evidence" value="ECO:0007669"/>
    <property type="project" value="UniProtKB-KW"/>
</dbReference>
<dbReference type="PANTHER" id="PTHR11575">
    <property type="entry name" value="5'-NUCLEOTIDASE-RELATED"/>
    <property type="match status" value="1"/>
</dbReference>
<dbReference type="EMBL" id="PYHR01000002">
    <property type="protein sequence ID" value="PWD49939.1"/>
    <property type="molecule type" value="Genomic_DNA"/>
</dbReference>
<feature type="compositionally biased region" description="Low complexity" evidence="3">
    <location>
        <begin position="615"/>
        <end position="641"/>
    </location>
</feature>
<dbReference type="Proteomes" id="UP000245166">
    <property type="component" value="Unassembled WGS sequence"/>
</dbReference>
<dbReference type="Pfam" id="PF00149">
    <property type="entry name" value="Metallophos"/>
    <property type="match status" value="1"/>
</dbReference>
<dbReference type="InterPro" id="IPR006146">
    <property type="entry name" value="5'-Nucleotdase_CS"/>
</dbReference>
<keyword evidence="4" id="KW-0812">Transmembrane</keyword>
<dbReference type="Gene3D" id="3.90.780.10">
    <property type="entry name" value="5'-Nucleotidase, C-terminal domain"/>
    <property type="match status" value="1"/>
</dbReference>
<organism evidence="7 8">
    <name type="scientific">Serinibacter arcticus</name>
    <dbReference type="NCBI Taxonomy" id="1655435"/>
    <lineage>
        <taxon>Bacteria</taxon>
        <taxon>Bacillati</taxon>
        <taxon>Actinomycetota</taxon>
        <taxon>Actinomycetes</taxon>
        <taxon>Micrococcales</taxon>
        <taxon>Beutenbergiaceae</taxon>
        <taxon>Serinibacter</taxon>
    </lineage>
</organism>
<dbReference type="GO" id="GO:0030288">
    <property type="term" value="C:outer membrane-bounded periplasmic space"/>
    <property type="evidence" value="ECO:0007669"/>
    <property type="project" value="TreeGrafter"/>
</dbReference>
<dbReference type="InterPro" id="IPR008334">
    <property type="entry name" value="5'-Nucleotdase_C"/>
</dbReference>
<keyword evidence="2" id="KW-0547">Nucleotide-binding</keyword>
<evidence type="ECO:0000259" key="6">
    <source>
        <dbReference type="Pfam" id="PF02872"/>
    </source>
</evidence>
<dbReference type="RefSeq" id="WP_109228323.1">
    <property type="nucleotide sequence ID" value="NZ_PYHR01000002.1"/>
</dbReference>
<feature type="chain" id="PRO_5015369987" evidence="2">
    <location>
        <begin position="26"/>
        <end position="684"/>
    </location>
</feature>
<dbReference type="InterPro" id="IPR036907">
    <property type="entry name" value="5'-Nucleotdase_C_sf"/>
</dbReference>
<dbReference type="Gene3D" id="3.60.21.10">
    <property type="match status" value="1"/>
</dbReference>
<reference evidence="7 8" key="1">
    <citation type="submission" date="2018-03" db="EMBL/GenBank/DDBJ databases">
        <title>Genome assembly of novel Miniimonas species PCH200.</title>
        <authorList>
            <person name="Thakur V."/>
            <person name="Kumar V."/>
            <person name="Singh D."/>
        </authorList>
    </citation>
    <scope>NUCLEOTIDE SEQUENCE [LARGE SCALE GENOMIC DNA]</scope>
    <source>
        <strain evidence="7 8">PCH200</strain>
    </source>
</reference>